<accession>A0A6J6FTW6</accession>
<dbReference type="InterPro" id="IPR011990">
    <property type="entry name" value="TPR-like_helical_dom_sf"/>
</dbReference>
<evidence type="ECO:0000313" key="2">
    <source>
        <dbReference type="EMBL" id="CAB4592496.1"/>
    </source>
</evidence>
<protein>
    <submittedName>
        <fullName evidence="2">Unannotated protein</fullName>
    </submittedName>
</protein>
<dbReference type="EMBL" id="CAEZUE010000065">
    <property type="protein sequence ID" value="CAB4592496.1"/>
    <property type="molecule type" value="Genomic_DNA"/>
</dbReference>
<dbReference type="SUPFAM" id="SSF48452">
    <property type="entry name" value="TPR-like"/>
    <property type="match status" value="1"/>
</dbReference>
<dbReference type="Gene3D" id="1.25.40.10">
    <property type="entry name" value="Tetratricopeptide repeat domain"/>
    <property type="match status" value="1"/>
</dbReference>
<organism evidence="2">
    <name type="scientific">freshwater metagenome</name>
    <dbReference type="NCBI Taxonomy" id="449393"/>
    <lineage>
        <taxon>unclassified sequences</taxon>
        <taxon>metagenomes</taxon>
        <taxon>ecological metagenomes</taxon>
    </lineage>
</organism>
<gene>
    <name evidence="2" type="ORF">UFOPK1788_00608</name>
</gene>
<proteinExistence type="predicted"/>
<evidence type="ECO:0000256" key="1">
    <source>
        <dbReference type="SAM" id="MobiDB-lite"/>
    </source>
</evidence>
<sequence>MSDDFEQFEDMEESELWEQTTHGPSETRIHALMTLAHRATDTLAHAQAASIQERIADLYLEAKKTDDALVAYARAISAWQEVEEWENIETLRVKAEALSDSLFEAGAWREFYSAYGWAAYLRRAYVVALEYVEKAIACTEESGSTHYRALHLCQKGVLTAALGRSADGIVFLQEGLSLAREESNLFMVADILADLSIIQSRTLDREAALATAQEAAALLTEIPPFVPLHFRVKFALGNAYLCTGSTLLAFQTFESIHADLPNYLKAKTLIRMSECGYDDEMWESRAYTVAKNSNAFDLVDHIEVTRAMRADPATAIASLTSVIERTIERDDDVTRDEARLVLARKLCDAGRHAEAVEQLTILSVANFGDDAYKILTYLILRADALIAVGELVEARSIALALSRLDRRWEVIDAIAEGYWQLATIELAANGPTIEWERLANQCISLLALEGDFALLQERAEFLSGAVVLDNQPYRGSLDTMDALIADIANETGSPNWTATS</sequence>
<feature type="region of interest" description="Disordered" evidence="1">
    <location>
        <begin position="1"/>
        <end position="23"/>
    </location>
</feature>
<name>A0A6J6FTW6_9ZZZZ</name>
<dbReference type="AlphaFoldDB" id="A0A6J6FTW6"/>
<feature type="compositionally biased region" description="Acidic residues" evidence="1">
    <location>
        <begin position="1"/>
        <end position="16"/>
    </location>
</feature>
<reference evidence="2" key="1">
    <citation type="submission" date="2020-05" db="EMBL/GenBank/DDBJ databases">
        <authorList>
            <person name="Chiriac C."/>
            <person name="Salcher M."/>
            <person name="Ghai R."/>
            <person name="Kavagutti S V."/>
        </authorList>
    </citation>
    <scope>NUCLEOTIDE SEQUENCE</scope>
</reference>